<protein>
    <submittedName>
        <fullName evidence="2">Beta-N-acetylhexosaminidase</fullName>
    </submittedName>
</protein>
<sequence>GRARDGFGERLERHLGRLDALGVEYRPPAGPRPWQRRRPHRPSELDMRDRMARIEEMTYDAESTRPSM</sequence>
<dbReference type="Proteomes" id="UP000249304">
    <property type="component" value="Unassembled WGS sequence"/>
</dbReference>
<proteinExistence type="predicted"/>
<feature type="non-terminal residue" evidence="2">
    <location>
        <position position="1"/>
    </location>
</feature>
<evidence type="ECO:0000313" key="3">
    <source>
        <dbReference type="Proteomes" id="UP000249304"/>
    </source>
</evidence>
<dbReference type="EMBL" id="POUD01000064">
    <property type="protein sequence ID" value="PZG17632.1"/>
    <property type="molecule type" value="Genomic_DNA"/>
</dbReference>
<organism evidence="2 3">
    <name type="scientific">Nonomuraea aridisoli</name>
    <dbReference type="NCBI Taxonomy" id="2070368"/>
    <lineage>
        <taxon>Bacteria</taxon>
        <taxon>Bacillati</taxon>
        <taxon>Actinomycetota</taxon>
        <taxon>Actinomycetes</taxon>
        <taxon>Streptosporangiales</taxon>
        <taxon>Streptosporangiaceae</taxon>
        <taxon>Nonomuraea</taxon>
    </lineage>
</organism>
<accession>A0A2W2E0Y1</accession>
<gene>
    <name evidence="2" type="ORF">C1J01_17325</name>
</gene>
<feature type="compositionally biased region" description="Basic and acidic residues" evidence="1">
    <location>
        <begin position="41"/>
        <end position="50"/>
    </location>
</feature>
<name>A0A2W2E0Y1_9ACTN</name>
<evidence type="ECO:0000256" key="1">
    <source>
        <dbReference type="SAM" id="MobiDB-lite"/>
    </source>
</evidence>
<evidence type="ECO:0000313" key="2">
    <source>
        <dbReference type="EMBL" id="PZG17632.1"/>
    </source>
</evidence>
<dbReference type="AlphaFoldDB" id="A0A2W2E0Y1"/>
<keyword evidence="3" id="KW-1185">Reference proteome</keyword>
<comment type="caution">
    <text evidence="2">The sequence shown here is derived from an EMBL/GenBank/DDBJ whole genome shotgun (WGS) entry which is preliminary data.</text>
</comment>
<reference evidence="2 3" key="1">
    <citation type="submission" date="2018-01" db="EMBL/GenBank/DDBJ databases">
        <title>Draft genome sequence of Nonomuraea sp. KC333.</title>
        <authorList>
            <person name="Sahin N."/>
            <person name="Saygin H."/>
            <person name="Ay H."/>
        </authorList>
    </citation>
    <scope>NUCLEOTIDE SEQUENCE [LARGE SCALE GENOMIC DNA]</scope>
    <source>
        <strain evidence="2 3">KC333</strain>
    </source>
</reference>
<feature type="region of interest" description="Disordered" evidence="1">
    <location>
        <begin position="23"/>
        <end position="50"/>
    </location>
</feature>